<sequence length="158" mass="17897">MKILGARGLVRSRFCPCYFGFKDGFRHIAVVGLGGNIGRSDKRFDKFIRVLLDDRRFHVVEVSPILVNAAFGYEDQADFSNAVINLQTSVSVYALLKILQRYELKFKRTRSFKNAPRTLDLDILYFGAKVLKSPKLTIPHPGVTTRMSVIVPMGLMRS</sequence>
<feature type="domain" description="7,8-dihydro-6-hydroxymethylpterin-pyrophosphokinase" evidence="13">
    <location>
        <begin position="113"/>
        <end position="124"/>
    </location>
</feature>
<evidence type="ECO:0000313" key="17">
    <source>
        <dbReference type="Proteomes" id="UP001318760"/>
    </source>
</evidence>
<dbReference type="GO" id="GO:0003848">
    <property type="term" value="F:2-amino-4-hydroxy-6-hydroxymethyldihydropteridine diphosphokinase activity"/>
    <property type="evidence" value="ECO:0007669"/>
    <property type="project" value="UniProtKB-EC"/>
</dbReference>
<evidence type="ECO:0000256" key="3">
    <source>
        <dbReference type="ARBA" id="ARBA00013253"/>
    </source>
</evidence>
<evidence type="ECO:0000256" key="12">
    <source>
        <dbReference type="ARBA" id="ARBA00033413"/>
    </source>
</evidence>
<keyword evidence="8" id="KW-0067">ATP-binding</keyword>
<keyword evidence="6" id="KW-0547">Nucleotide-binding</keyword>
<dbReference type="Proteomes" id="UP001318760">
    <property type="component" value="Unassembled WGS sequence"/>
</dbReference>
<dbReference type="InterPro" id="IPR035907">
    <property type="entry name" value="Hppk_sf"/>
</dbReference>
<evidence type="ECO:0000313" key="14">
    <source>
        <dbReference type="EMBL" id="MBE2985714.1"/>
    </source>
</evidence>
<keyword evidence="5 15" id="KW-0808">Transferase</keyword>
<evidence type="ECO:0000259" key="13">
    <source>
        <dbReference type="PROSITE" id="PS00794"/>
    </source>
</evidence>
<dbReference type="EMBL" id="LIWG01000001">
    <property type="protein sequence ID" value="MBE3607127.1"/>
    <property type="molecule type" value="Genomic_DNA"/>
</dbReference>
<dbReference type="NCBIfam" id="TIGR01498">
    <property type="entry name" value="folK"/>
    <property type="match status" value="1"/>
</dbReference>
<evidence type="ECO:0000256" key="2">
    <source>
        <dbReference type="ARBA" id="ARBA00005810"/>
    </source>
</evidence>
<evidence type="ECO:0000256" key="11">
    <source>
        <dbReference type="ARBA" id="ARBA00029766"/>
    </source>
</evidence>
<evidence type="ECO:0000256" key="10">
    <source>
        <dbReference type="ARBA" id="ARBA00029409"/>
    </source>
</evidence>
<dbReference type="Pfam" id="PF01288">
    <property type="entry name" value="HPPK"/>
    <property type="match status" value="1"/>
</dbReference>
<evidence type="ECO:0000256" key="8">
    <source>
        <dbReference type="ARBA" id="ARBA00022840"/>
    </source>
</evidence>
<dbReference type="Gene3D" id="3.30.70.560">
    <property type="entry name" value="7,8-Dihydro-6-hydroxymethylpterin-pyrophosphokinase HPPK"/>
    <property type="match status" value="1"/>
</dbReference>
<protein>
    <recommendedName>
        <fullName evidence="4">2-amino-4-hydroxy-6-hydroxymethyldihydropteridine pyrophosphokinase</fullName>
        <ecNumber evidence="3">2.7.6.3</ecNumber>
    </recommendedName>
    <alternativeName>
        <fullName evidence="11">6-hydroxymethyl-7,8-dihydropterin pyrophosphokinase</fullName>
    </alternativeName>
    <alternativeName>
        <fullName evidence="12">7,8-dihydro-6-hydroxymethylpterin-pyrophosphokinase</fullName>
    </alternativeName>
</protein>
<evidence type="ECO:0000256" key="1">
    <source>
        <dbReference type="ARBA" id="ARBA00005051"/>
    </source>
</evidence>
<dbReference type="PROSITE" id="PS00794">
    <property type="entry name" value="HPPK"/>
    <property type="match status" value="1"/>
</dbReference>
<evidence type="ECO:0000256" key="9">
    <source>
        <dbReference type="ARBA" id="ARBA00022909"/>
    </source>
</evidence>
<dbReference type="Proteomes" id="UP000650616">
    <property type="component" value="Unassembled WGS sequence"/>
</dbReference>
<comment type="similarity">
    <text evidence="2">Belongs to the HPPK family.</text>
</comment>
<dbReference type="EC" id="2.7.6.3" evidence="3"/>
<dbReference type="InterPro" id="IPR000550">
    <property type="entry name" value="Hppk"/>
</dbReference>
<dbReference type="GO" id="GO:0046656">
    <property type="term" value="P:folic acid biosynthetic process"/>
    <property type="evidence" value="ECO:0007669"/>
    <property type="project" value="UniProtKB-KW"/>
</dbReference>
<dbReference type="AlphaFoldDB" id="A0AAW3ZQX7"/>
<evidence type="ECO:0000256" key="7">
    <source>
        <dbReference type="ARBA" id="ARBA00022777"/>
    </source>
</evidence>
<evidence type="ECO:0000256" key="6">
    <source>
        <dbReference type="ARBA" id="ARBA00022741"/>
    </source>
</evidence>
<keyword evidence="7" id="KW-0418">Kinase</keyword>
<name>A0AAW3ZQX7_9BACT</name>
<dbReference type="GO" id="GO:0016301">
    <property type="term" value="F:kinase activity"/>
    <property type="evidence" value="ECO:0007669"/>
    <property type="project" value="UniProtKB-KW"/>
</dbReference>
<evidence type="ECO:0000256" key="4">
    <source>
        <dbReference type="ARBA" id="ARBA00016218"/>
    </source>
</evidence>
<dbReference type="GO" id="GO:0005524">
    <property type="term" value="F:ATP binding"/>
    <property type="evidence" value="ECO:0007669"/>
    <property type="project" value="UniProtKB-KW"/>
</dbReference>
<dbReference type="RefSeq" id="WP_170015028.1">
    <property type="nucleotide sequence ID" value="NZ_CP012545.1"/>
</dbReference>
<comment type="pathway">
    <text evidence="1">Cofactor biosynthesis; tetrahydrofolate biosynthesis; 2-amino-4-hydroxy-6-hydroxymethyl-7,8-dihydropteridine diphosphate from 7,8-dihydroneopterin triphosphate: step 4/4.</text>
</comment>
<comment type="caution">
    <text evidence="15">The sequence shown here is derived from an EMBL/GenBank/DDBJ whole genome shotgun (WGS) entry which is preliminary data.</text>
</comment>
<dbReference type="SUPFAM" id="SSF55083">
    <property type="entry name" value="6-hydroxymethyl-7,8-dihydropterin pyrophosphokinase, HPPK"/>
    <property type="match status" value="1"/>
</dbReference>
<comment type="function">
    <text evidence="10">Catalyzes the transfer of pyrophosphate from adenosine triphosphate (ATP) to 6-hydroxymethyl-7,8-dihydropterin, an enzymatic step in folate biosynthesis pathway.</text>
</comment>
<gene>
    <name evidence="15" type="primary">folK</name>
    <name evidence="14" type="ORF">CCAL12919_01005</name>
    <name evidence="15" type="ORF">CCAL9337_00055</name>
</gene>
<keyword evidence="16" id="KW-1185">Reference proteome</keyword>
<reference evidence="15 16" key="1">
    <citation type="submission" date="2015-08" db="EMBL/GenBank/DDBJ databases">
        <title>Comparative genomics of the Campylobacter concisus group.</title>
        <authorList>
            <person name="Yee E."/>
            <person name="Chapman M.H."/>
            <person name="Huynh S."/>
            <person name="Bono J.L."/>
            <person name="On S.L."/>
            <person name="St Leger J."/>
            <person name="Foster G."/>
            <person name="Parker C.T."/>
            <person name="Miller W.G."/>
        </authorList>
    </citation>
    <scope>NUCLEOTIDE SEQUENCE [LARGE SCALE GENOMIC DNA]</scope>
    <source>
        <strain evidence="15 16">RM9337</strain>
    </source>
</reference>
<reference evidence="14 17" key="2">
    <citation type="submission" date="2020-10" db="EMBL/GenBank/DDBJ databases">
        <title>Campylobacter californiensis sp. nov. isolated from cattle and feral swine in California.</title>
        <authorList>
            <person name="Miller W.G."/>
        </authorList>
    </citation>
    <scope>NUCLEOTIDE SEQUENCE [LARGE SCALE GENOMIC DNA]</scope>
    <source>
        <strain evidence="14 17">RM12919</strain>
    </source>
</reference>
<keyword evidence="9" id="KW-0289">Folate biosynthesis</keyword>
<proteinExistence type="inferred from homology"/>
<dbReference type="PANTHER" id="PTHR43071:SF1">
    <property type="entry name" value="2-AMINO-4-HYDROXY-6-HYDROXYMETHYLDIHYDROPTERIDINE PYROPHOSPHOKINASE"/>
    <property type="match status" value="1"/>
</dbReference>
<dbReference type="CDD" id="cd00483">
    <property type="entry name" value="HPPK"/>
    <property type="match status" value="1"/>
</dbReference>
<dbReference type="EMBL" id="JADBHS010000002">
    <property type="protein sequence ID" value="MBE2985714.1"/>
    <property type="molecule type" value="Genomic_DNA"/>
</dbReference>
<organism evidence="15 16">
    <name type="scientific">Campylobacter californiensis</name>
    <dbReference type="NCBI Taxonomy" id="1032243"/>
    <lineage>
        <taxon>Bacteria</taxon>
        <taxon>Pseudomonadati</taxon>
        <taxon>Campylobacterota</taxon>
        <taxon>Epsilonproteobacteria</taxon>
        <taxon>Campylobacterales</taxon>
        <taxon>Campylobacteraceae</taxon>
        <taxon>Campylobacter</taxon>
    </lineage>
</organism>
<dbReference type="PANTHER" id="PTHR43071">
    <property type="entry name" value="2-AMINO-4-HYDROXY-6-HYDROXYMETHYLDIHYDROPTERIDINE PYROPHOSPHOKINASE"/>
    <property type="match status" value="1"/>
</dbReference>
<evidence type="ECO:0000313" key="15">
    <source>
        <dbReference type="EMBL" id="MBE3607127.1"/>
    </source>
</evidence>
<evidence type="ECO:0000313" key="16">
    <source>
        <dbReference type="Proteomes" id="UP000650616"/>
    </source>
</evidence>
<accession>A0AAW3ZQX7</accession>
<evidence type="ECO:0000256" key="5">
    <source>
        <dbReference type="ARBA" id="ARBA00022679"/>
    </source>
</evidence>